<dbReference type="EMBL" id="MKJU01000025">
    <property type="protein sequence ID" value="OHU91515.1"/>
    <property type="molecule type" value="Genomic_DNA"/>
</dbReference>
<feature type="transmembrane region" description="Helical" evidence="1">
    <location>
        <begin position="285"/>
        <end position="316"/>
    </location>
</feature>
<dbReference type="STRING" id="1859457.BET10_11950"/>
<sequence length="331" mass="37040">MYKLAKLFIKAVLLIILGSSIMGIQIYLDFVESDNATYSAFWSFFLIIGSGLLLGLFCLKNHLQTIRAPNAKSKSRIKLRVDFNWYFIGGLSTALAVLSLLGDDEKFDLQVKKFEVHSLLASPETLLKYMYPKASSCKDFNSDPYCASILLDFTNKFVIDAKIKVSAQEPIELTYKPSKAISESLNNDAISKGDALSQVLNYAKDRTNFHTTVLPVLDAYNQAVEKARSWSFISMIKASQTVWLIFALCVAIWRISFTVADYITEIESENKDIIKTIERVLKGSSAGTLIIALIISSASFGMWSISTLLTLIPLVVFGKYLKYTLHDRPTT</sequence>
<dbReference type="Proteomes" id="UP000179786">
    <property type="component" value="Unassembled WGS sequence"/>
</dbReference>
<dbReference type="AlphaFoldDB" id="A0A1S1MS23"/>
<keyword evidence="1" id="KW-0812">Transmembrane</keyword>
<keyword evidence="1" id="KW-1133">Transmembrane helix</keyword>
<evidence type="ECO:0000313" key="2">
    <source>
        <dbReference type="EMBL" id="OHU91515.1"/>
    </source>
</evidence>
<feature type="transmembrane region" description="Helical" evidence="1">
    <location>
        <begin position="242"/>
        <end position="264"/>
    </location>
</feature>
<gene>
    <name evidence="2" type="ORF">BET10_11950</name>
</gene>
<protein>
    <submittedName>
        <fullName evidence="2">Uncharacterized protein</fullName>
    </submittedName>
</protein>
<feature type="transmembrane region" description="Helical" evidence="1">
    <location>
        <begin position="7"/>
        <end position="28"/>
    </location>
</feature>
<dbReference type="RefSeq" id="WP_070985430.1">
    <property type="nucleotide sequence ID" value="NZ_MKJU01000025.1"/>
</dbReference>
<reference evidence="2 3" key="1">
    <citation type="submission" date="2016-09" db="EMBL/GenBank/DDBJ databases">
        <title>Pseudoalteromonas amylolytica sp. nov., isolated from the surface seawater.</title>
        <authorList>
            <person name="Wu Y.-H."/>
            <person name="Cheng H."/>
            <person name="Jin X.-B."/>
            <person name="Wang C.-S."/>
            <person name="Xu X.-W."/>
        </authorList>
    </citation>
    <scope>NUCLEOTIDE SEQUENCE [LARGE SCALE GENOMIC DNA]</scope>
    <source>
        <strain evidence="2 3">JW1</strain>
    </source>
</reference>
<evidence type="ECO:0000313" key="3">
    <source>
        <dbReference type="Proteomes" id="UP000179786"/>
    </source>
</evidence>
<keyword evidence="1" id="KW-0472">Membrane</keyword>
<comment type="caution">
    <text evidence="2">The sequence shown here is derived from an EMBL/GenBank/DDBJ whole genome shotgun (WGS) entry which is preliminary data.</text>
</comment>
<accession>A0A1S1MS23</accession>
<evidence type="ECO:0000256" key="1">
    <source>
        <dbReference type="SAM" id="Phobius"/>
    </source>
</evidence>
<name>A0A1S1MS23_9GAMM</name>
<proteinExistence type="predicted"/>
<feature type="transmembrane region" description="Helical" evidence="1">
    <location>
        <begin position="83"/>
        <end position="102"/>
    </location>
</feature>
<feature type="transmembrane region" description="Helical" evidence="1">
    <location>
        <begin position="40"/>
        <end position="63"/>
    </location>
</feature>
<organism evidence="2 3">
    <name type="scientific">Pseudoalteromonas amylolytica</name>
    <dbReference type="NCBI Taxonomy" id="1859457"/>
    <lineage>
        <taxon>Bacteria</taxon>
        <taxon>Pseudomonadati</taxon>
        <taxon>Pseudomonadota</taxon>
        <taxon>Gammaproteobacteria</taxon>
        <taxon>Alteromonadales</taxon>
        <taxon>Pseudoalteromonadaceae</taxon>
        <taxon>Pseudoalteromonas</taxon>
    </lineage>
</organism>
<keyword evidence="3" id="KW-1185">Reference proteome</keyword>